<comment type="subcellular location">
    <subcellularLocation>
        <location evidence="1">Membrane</location>
        <topology evidence="1">Multi-pass membrane protein</topology>
    </subcellularLocation>
</comment>
<evidence type="ECO:0000313" key="8">
    <source>
        <dbReference type="EMBL" id="MUV15248.1"/>
    </source>
</evidence>
<dbReference type="InterPro" id="IPR011701">
    <property type="entry name" value="MFS"/>
</dbReference>
<evidence type="ECO:0000256" key="5">
    <source>
        <dbReference type="ARBA" id="ARBA00023136"/>
    </source>
</evidence>
<feature type="transmembrane region" description="Helical" evidence="6">
    <location>
        <begin position="210"/>
        <end position="230"/>
    </location>
</feature>
<dbReference type="GO" id="GO:0022857">
    <property type="term" value="F:transmembrane transporter activity"/>
    <property type="evidence" value="ECO:0007669"/>
    <property type="project" value="InterPro"/>
</dbReference>
<feature type="transmembrane region" description="Helical" evidence="6">
    <location>
        <begin position="344"/>
        <end position="361"/>
    </location>
</feature>
<evidence type="ECO:0000313" key="9">
    <source>
        <dbReference type="Proteomes" id="UP000479692"/>
    </source>
</evidence>
<evidence type="ECO:0000256" key="4">
    <source>
        <dbReference type="ARBA" id="ARBA00022989"/>
    </source>
</evidence>
<feature type="transmembrane region" description="Helical" evidence="6">
    <location>
        <begin position="496"/>
        <end position="515"/>
    </location>
</feature>
<accession>A0A7C9M2S3</accession>
<proteinExistence type="predicted"/>
<evidence type="ECO:0000256" key="1">
    <source>
        <dbReference type="ARBA" id="ARBA00004141"/>
    </source>
</evidence>
<keyword evidence="2" id="KW-0813">Transport</keyword>
<keyword evidence="4 6" id="KW-1133">Transmembrane helix</keyword>
<feature type="transmembrane region" description="Helical" evidence="6">
    <location>
        <begin position="242"/>
        <end position="263"/>
    </location>
</feature>
<dbReference type="PANTHER" id="PTHR42718:SF9">
    <property type="entry name" value="MAJOR FACILITATOR SUPERFAMILY MULTIDRUG TRANSPORTER MFSC"/>
    <property type="match status" value="1"/>
</dbReference>
<evidence type="ECO:0000256" key="6">
    <source>
        <dbReference type="SAM" id="Phobius"/>
    </source>
</evidence>
<evidence type="ECO:0000256" key="2">
    <source>
        <dbReference type="ARBA" id="ARBA00022448"/>
    </source>
</evidence>
<dbReference type="RefSeq" id="WP_156642787.1">
    <property type="nucleotide sequence ID" value="NZ_WOXT01000004.1"/>
</dbReference>
<evidence type="ECO:0000259" key="7">
    <source>
        <dbReference type="PROSITE" id="PS50850"/>
    </source>
</evidence>
<dbReference type="SUPFAM" id="SSF103473">
    <property type="entry name" value="MFS general substrate transporter"/>
    <property type="match status" value="1"/>
</dbReference>
<feature type="transmembrane region" description="Helical" evidence="6">
    <location>
        <begin position="90"/>
        <end position="109"/>
    </location>
</feature>
<dbReference type="GO" id="GO:0016020">
    <property type="term" value="C:membrane"/>
    <property type="evidence" value="ECO:0007669"/>
    <property type="project" value="UniProtKB-SubCell"/>
</dbReference>
<protein>
    <submittedName>
        <fullName evidence="8">MFS transporter</fullName>
    </submittedName>
</protein>
<feature type="transmembrane region" description="Helical" evidence="6">
    <location>
        <begin position="60"/>
        <end position="78"/>
    </location>
</feature>
<dbReference type="InterPro" id="IPR020846">
    <property type="entry name" value="MFS_dom"/>
</dbReference>
<keyword evidence="5 6" id="KW-0472">Membrane</keyword>
<dbReference type="AlphaFoldDB" id="A0A7C9M2S3"/>
<organism evidence="8 9">
    <name type="scientific">Noviluteimonas gilva</name>
    <dbReference type="NCBI Taxonomy" id="2682097"/>
    <lineage>
        <taxon>Bacteria</taxon>
        <taxon>Pseudomonadati</taxon>
        <taxon>Pseudomonadota</taxon>
        <taxon>Gammaproteobacteria</taxon>
        <taxon>Lysobacterales</taxon>
        <taxon>Lysobacteraceae</taxon>
        <taxon>Noviluteimonas</taxon>
    </lineage>
</organism>
<dbReference type="PANTHER" id="PTHR42718">
    <property type="entry name" value="MAJOR FACILITATOR SUPERFAMILY MULTIDRUG TRANSPORTER MFSC"/>
    <property type="match status" value="1"/>
</dbReference>
<evidence type="ECO:0000256" key="3">
    <source>
        <dbReference type="ARBA" id="ARBA00022692"/>
    </source>
</evidence>
<keyword evidence="9" id="KW-1185">Reference proteome</keyword>
<feature type="transmembrane region" description="Helical" evidence="6">
    <location>
        <begin position="115"/>
        <end position="137"/>
    </location>
</feature>
<feature type="transmembrane region" description="Helical" evidence="6">
    <location>
        <begin position="407"/>
        <end position="428"/>
    </location>
</feature>
<dbReference type="Proteomes" id="UP000479692">
    <property type="component" value="Unassembled WGS sequence"/>
</dbReference>
<gene>
    <name evidence="8" type="ORF">GN331_13665</name>
</gene>
<dbReference type="Gene3D" id="1.20.1250.20">
    <property type="entry name" value="MFS general substrate transporter like domains"/>
    <property type="match status" value="1"/>
</dbReference>
<sequence>MSAFTAINLAPASAPVAAKSTTPLVFTALAGSFIANLGAQFAGTNLADIQGSLGVSADEVSWVTTIYSAANFFGFVASPVLARALGLRRLFLASAVAFAVIAWLCSSATSLPFLLFLRALHGFVGGTFGPMAFVALFRAWNGPRLPFGLALLAFVLLVSVNAGPVVSGYLEAAVGWRGLFLTQGLVGVTLVFAGLRWLPASPANLSELKSDWVAALLLAVATSSLLMVISQGTRRFWFESPLIATLATVGIGAWIGFTVMYFVSPIRIVNLRKFLDPRFGAPITMNFIIRATFSITVYALPLLLGFTQGYRPLEMANALQWNLVPQIAAFPLAWWLVSRHDGRVSMLIGLLACFFGVALASDASNLTAAAQLHASLALIGAGQMLFLVPGVMIGAGSIKPEDGPTAAIAFNMSTVGGTAIGTGLLSHFTTEREKFHSSVLVEHVSWLNPFQSDRLTALADKLATRTGDETLATARAVAQIGAGVRREAWLLAINDAFVLVAVVLLLTTFVVVFIGPAPPPVRIRSGDLQ</sequence>
<feature type="transmembrane region" description="Helical" evidence="6">
    <location>
        <begin position="373"/>
        <end position="395"/>
    </location>
</feature>
<dbReference type="PROSITE" id="PS50850">
    <property type="entry name" value="MFS"/>
    <property type="match status" value="1"/>
</dbReference>
<comment type="caution">
    <text evidence="8">The sequence shown here is derived from an EMBL/GenBank/DDBJ whole genome shotgun (WGS) entry which is preliminary data.</text>
</comment>
<feature type="transmembrane region" description="Helical" evidence="6">
    <location>
        <begin position="283"/>
        <end position="306"/>
    </location>
</feature>
<dbReference type="Pfam" id="PF07690">
    <property type="entry name" value="MFS_1"/>
    <property type="match status" value="1"/>
</dbReference>
<feature type="transmembrane region" description="Helical" evidence="6">
    <location>
        <begin position="149"/>
        <end position="170"/>
    </location>
</feature>
<dbReference type="InterPro" id="IPR036259">
    <property type="entry name" value="MFS_trans_sf"/>
</dbReference>
<dbReference type="EMBL" id="WOXT01000004">
    <property type="protein sequence ID" value="MUV15248.1"/>
    <property type="molecule type" value="Genomic_DNA"/>
</dbReference>
<name>A0A7C9M2S3_9GAMM</name>
<keyword evidence="3 6" id="KW-0812">Transmembrane</keyword>
<feature type="transmembrane region" description="Helical" evidence="6">
    <location>
        <begin position="176"/>
        <end position="198"/>
    </location>
</feature>
<reference evidence="8 9" key="1">
    <citation type="submission" date="2019-12" db="EMBL/GenBank/DDBJ databases">
        <authorList>
            <person name="Xu J."/>
        </authorList>
    </citation>
    <scope>NUCLEOTIDE SEQUENCE [LARGE SCALE GENOMIC DNA]</scope>
    <source>
        <strain evidence="8 9">HX-5-24</strain>
    </source>
</reference>
<feature type="domain" description="Major facilitator superfamily (MFS) profile" evidence="7">
    <location>
        <begin position="24"/>
        <end position="519"/>
    </location>
</feature>